<evidence type="ECO:0000313" key="2">
    <source>
        <dbReference type="EMBL" id="CAL8088906.1"/>
    </source>
</evidence>
<organism evidence="2 3">
    <name type="scientific">Orchesella dallaii</name>
    <dbReference type="NCBI Taxonomy" id="48710"/>
    <lineage>
        <taxon>Eukaryota</taxon>
        <taxon>Metazoa</taxon>
        <taxon>Ecdysozoa</taxon>
        <taxon>Arthropoda</taxon>
        <taxon>Hexapoda</taxon>
        <taxon>Collembola</taxon>
        <taxon>Entomobryomorpha</taxon>
        <taxon>Entomobryoidea</taxon>
        <taxon>Orchesellidae</taxon>
        <taxon>Orchesellinae</taxon>
        <taxon>Orchesella</taxon>
    </lineage>
</organism>
<reference evidence="2 3" key="1">
    <citation type="submission" date="2024-08" db="EMBL/GenBank/DDBJ databases">
        <authorList>
            <person name="Cucini C."/>
            <person name="Frati F."/>
        </authorList>
    </citation>
    <scope>NUCLEOTIDE SEQUENCE [LARGE SCALE GENOMIC DNA]</scope>
</reference>
<dbReference type="Proteomes" id="UP001642540">
    <property type="component" value="Unassembled WGS sequence"/>
</dbReference>
<evidence type="ECO:0000256" key="1">
    <source>
        <dbReference type="SAM" id="MobiDB-lite"/>
    </source>
</evidence>
<accession>A0ABP1Q4F2</accession>
<evidence type="ECO:0000313" key="3">
    <source>
        <dbReference type="Proteomes" id="UP001642540"/>
    </source>
</evidence>
<protein>
    <submittedName>
        <fullName evidence="2">Uncharacterized protein</fullName>
    </submittedName>
</protein>
<feature type="region of interest" description="Disordered" evidence="1">
    <location>
        <begin position="78"/>
        <end position="151"/>
    </location>
</feature>
<feature type="compositionally biased region" description="Polar residues" evidence="1">
    <location>
        <begin position="84"/>
        <end position="102"/>
    </location>
</feature>
<sequence length="185" mass="20777">MDRKIHLQLPNVSYELGEQIDSLTSSDLELDDDSEYKGEDGLPSCQCAKDASKNGELGDLYDILMELPSIKKAAWARRKAAVTSAKNSNRPETNQPSRNKVTFTRPCCLKKGNSSETQKNPSQLSTSHSTDSAAARQADEDSISECESENTRSRRELFKMQSINLYHTILPPSLFTNYPVNRRQF</sequence>
<keyword evidence="3" id="KW-1185">Reference proteome</keyword>
<comment type="caution">
    <text evidence="2">The sequence shown here is derived from an EMBL/GenBank/DDBJ whole genome shotgun (WGS) entry which is preliminary data.</text>
</comment>
<gene>
    <name evidence="2" type="ORF">ODALV1_LOCUS7203</name>
</gene>
<name>A0ABP1Q4F2_9HEXA</name>
<feature type="compositionally biased region" description="Polar residues" evidence="1">
    <location>
        <begin position="112"/>
        <end position="132"/>
    </location>
</feature>
<dbReference type="EMBL" id="CAXLJM020000023">
    <property type="protein sequence ID" value="CAL8088906.1"/>
    <property type="molecule type" value="Genomic_DNA"/>
</dbReference>
<proteinExistence type="predicted"/>